<dbReference type="PANTHER" id="PTHR30055:SF234">
    <property type="entry name" value="HTH-TYPE TRANSCRIPTIONAL REGULATOR BETI"/>
    <property type="match status" value="1"/>
</dbReference>
<dbReference type="InterPro" id="IPR009057">
    <property type="entry name" value="Homeodomain-like_sf"/>
</dbReference>
<organism evidence="5">
    <name type="scientific">freshwater metagenome</name>
    <dbReference type="NCBI Taxonomy" id="449393"/>
    <lineage>
        <taxon>unclassified sequences</taxon>
        <taxon>metagenomes</taxon>
        <taxon>ecological metagenomes</taxon>
    </lineage>
</organism>
<reference evidence="5" key="1">
    <citation type="submission" date="2020-05" db="EMBL/GenBank/DDBJ databases">
        <authorList>
            <person name="Chiriac C."/>
            <person name="Salcher M."/>
            <person name="Ghai R."/>
            <person name="Kavagutti S V."/>
        </authorList>
    </citation>
    <scope>NUCLEOTIDE SEQUENCE</scope>
</reference>
<evidence type="ECO:0000256" key="1">
    <source>
        <dbReference type="ARBA" id="ARBA00023015"/>
    </source>
</evidence>
<name>A0A6J6HY40_9ZZZZ</name>
<proteinExistence type="predicted"/>
<dbReference type="PROSITE" id="PS50977">
    <property type="entry name" value="HTH_TETR_2"/>
    <property type="match status" value="1"/>
</dbReference>
<sequence>MPDTNFSPRITATRDQIIAATRCEIDAKGILGLRVQDVAERAHVSVPLIYKYFGDRDGLLSEVLVTMFDQFVKAQVDTARVMFNALTEPTVKDLFPIFRVPNDAARSSARWANLQTMAASIDNPGLRMKLGEVQIETINYLAVFLDEVQIRLTGQINTSSRELALFIRAYAFGFALNDLLTEQGQPVDTDLYVNLMLDLFERAVVPQK</sequence>
<dbReference type="AlphaFoldDB" id="A0A6J6HY40"/>
<dbReference type="SUPFAM" id="SSF46689">
    <property type="entry name" value="Homeodomain-like"/>
    <property type="match status" value="1"/>
</dbReference>
<evidence type="ECO:0000256" key="2">
    <source>
        <dbReference type="ARBA" id="ARBA00023125"/>
    </source>
</evidence>
<keyword evidence="2" id="KW-0238">DNA-binding</keyword>
<evidence type="ECO:0000313" key="5">
    <source>
        <dbReference type="EMBL" id="CAB4616479.1"/>
    </source>
</evidence>
<dbReference type="GO" id="GO:0003700">
    <property type="term" value="F:DNA-binding transcription factor activity"/>
    <property type="evidence" value="ECO:0007669"/>
    <property type="project" value="TreeGrafter"/>
</dbReference>
<gene>
    <name evidence="5" type="ORF">UFOPK1889_00592</name>
</gene>
<dbReference type="PANTHER" id="PTHR30055">
    <property type="entry name" value="HTH-TYPE TRANSCRIPTIONAL REGULATOR RUTR"/>
    <property type="match status" value="1"/>
</dbReference>
<dbReference type="InterPro" id="IPR001647">
    <property type="entry name" value="HTH_TetR"/>
</dbReference>
<feature type="domain" description="HTH tetR-type" evidence="4">
    <location>
        <begin position="11"/>
        <end position="71"/>
    </location>
</feature>
<keyword evidence="1" id="KW-0805">Transcription regulation</keyword>
<protein>
    <submittedName>
        <fullName evidence="5">Unannotated protein</fullName>
    </submittedName>
</protein>
<dbReference type="Pfam" id="PF00440">
    <property type="entry name" value="TetR_N"/>
    <property type="match status" value="1"/>
</dbReference>
<dbReference type="InterPro" id="IPR050109">
    <property type="entry name" value="HTH-type_TetR-like_transc_reg"/>
</dbReference>
<dbReference type="EMBL" id="CAEZUZ010000079">
    <property type="protein sequence ID" value="CAB4616479.1"/>
    <property type="molecule type" value="Genomic_DNA"/>
</dbReference>
<evidence type="ECO:0000259" key="4">
    <source>
        <dbReference type="PROSITE" id="PS50977"/>
    </source>
</evidence>
<dbReference type="GO" id="GO:0000976">
    <property type="term" value="F:transcription cis-regulatory region binding"/>
    <property type="evidence" value="ECO:0007669"/>
    <property type="project" value="TreeGrafter"/>
</dbReference>
<accession>A0A6J6HY40</accession>
<dbReference type="Gene3D" id="1.10.357.10">
    <property type="entry name" value="Tetracycline Repressor, domain 2"/>
    <property type="match status" value="1"/>
</dbReference>
<keyword evidence="3" id="KW-0804">Transcription</keyword>
<evidence type="ECO:0000256" key="3">
    <source>
        <dbReference type="ARBA" id="ARBA00023163"/>
    </source>
</evidence>